<dbReference type="PANTHER" id="PTHR43976:SF16">
    <property type="entry name" value="SHORT-CHAIN DEHYDROGENASE_REDUCTASE FAMILY PROTEIN"/>
    <property type="match status" value="1"/>
</dbReference>
<dbReference type="Pfam" id="PF00106">
    <property type="entry name" value="adh_short"/>
    <property type="match status" value="1"/>
</dbReference>
<dbReference type="InterPro" id="IPR002347">
    <property type="entry name" value="SDR_fam"/>
</dbReference>
<evidence type="ECO:0000256" key="2">
    <source>
        <dbReference type="ARBA" id="ARBA00023002"/>
    </source>
</evidence>
<evidence type="ECO:0000313" key="4">
    <source>
        <dbReference type="EMBL" id="KIL42021.1"/>
    </source>
</evidence>
<evidence type="ECO:0000313" key="5">
    <source>
        <dbReference type="Proteomes" id="UP000031967"/>
    </source>
</evidence>
<reference evidence="4 5" key="1">
    <citation type="submission" date="2014-12" db="EMBL/GenBank/DDBJ databases">
        <title>Draft genome sequence of Paenibacillus kamchatkensis strain B-2647.</title>
        <authorList>
            <person name="Karlyshev A.V."/>
            <person name="Kudryashova E.B."/>
        </authorList>
    </citation>
    <scope>NUCLEOTIDE SEQUENCE [LARGE SCALE GENOMIC DNA]</scope>
    <source>
        <strain evidence="4 5">VKM B-2647</strain>
    </source>
</reference>
<sequence length="283" mass="30596">MSDKKVWFITGAGRGMGVDIAKAALAAGYRVVATGRNTEAVAKAVGEAENLLIVKLDITSPADAEAAVKEAVGRFGTIDVLVNNAANCYLGFFEELTPKQIEGQLATNLIGPMNVTRAVLPVMRKARSGHIISISSTAGFVGYEFCSAYAASKFGLEGWMESLHFEVTPFGIKTTIVEPGFFRTKLLEPESSTYAEGFVEDYAERNAGLRPWWEGMNGKQSGDPAMLAKALITIASEEEPPLRWVAGADAIGEAERKIAEFRQQINAYRDLSASLAYEDDLEI</sequence>
<evidence type="ECO:0000256" key="3">
    <source>
        <dbReference type="RuleBase" id="RU000363"/>
    </source>
</evidence>
<gene>
    <name evidence="4" type="ORF">SD70_04005</name>
</gene>
<comment type="similarity">
    <text evidence="1 3">Belongs to the short-chain dehydrogenases/reductases (SDR) family.</text>
</comment>
<dbReference type="Proteomes" id="UP000031967">
    <property type="component" value="Unassembled WGS sequence"/>
</dbReference>
<dbReference type="CDD" id="cd05374">
    <property type="entry name" value="17beta-HSD-like_SDR_c"/>
    <property type="match status" value="1"/>
</dbReference>
<dbReference type="PRINTS" id="PR00081">
    <property type="entry name" value="GDHRDH"/>
</dbReference>
<comment type="caution">
    <text evidence="4">The sequence shown here is derived from an EMBL/GenBank/DDBJ whole genome shotgun (WGS) entry which is preliminary data.</text>
</comment>
<dbReference type="InterPro" id="IPR020904">
    <property type="entry name" value="Sc_DH/Rdtase_CS"/>
</dbReference>
<name>A0ABR5AM36_9BACL</name>
<dbReference type="InterPro" id="IPR036291">
    <property type="entry name" value="NAD(P)-bd_dom_sf"/>
</dbReference>
<protein>
    <submittedName>
        <fullName evidence="4">Oxidoreductase</fullName>
    </submittedName>
</protein>
<organism evidence="4 5">
    <name type="scientific">Gordoniibacillus kamchatkensis</name>
    <dbReference type="NCBI Taxonomy" id="1590651"/>
    <lineage>
        <taxon>Bacteria</taxon>
        <taxon>Bacillati</taxon>
        <taxon>Bacillota</taxon>
        <taxon>Bacilli</taxon>
        <taxon>Bacillales</taxon>
        <taxon>Paenibacillaceae</taxon>
        <taxon>Gordoniibacillus</taxon>
    </lineage>
</organism>
<keyword evidence="2" id="KW-0560">Oxidoreductase</keyword>
<dbReference type="SUPFAM" id="SSF51735">
    <property type="entry name" value="NAD(P)-binding Rossmann-fold domains"/>
    <property type="match status" value="1"/>
</dbReference>
<evidence type="ECO:0000256" key="1">
    <source>
        <dbReference type="ARBA" id="ARBA00006484"/>
    </source>
</evidence>
<dbReference type="EMBL" id="JXAK01000004">
    <property type="protein sequence ID" value="KIL42021.1"/>
    <property type="molecule type" value="Genomic_DNA"/>
</dbReference>
<accession>A0ABR5AM36</accession>
<dbReference type="InterPro" id="IPR051911">
    <property type="entry name" value="SDR_oxidoreductase"/>
</dbReference>
<dbReference type="PROSITE" id="PS00061">
    <property type="entry name" value="ADH_SHORT"/>
    <property type="match status" value="1"/>
</dbReference>
<dbReference type="RefSeq" id="WP_041045847.1">
    <property type="nucleotide sequence ID" value="NZ_JXAK01000004.1"/>
</dbReference>
<dbReference type="PANTHER" id="PTHR43976">
    <property type="entry name" value="SHORT CHAIN DEHYDROGENASE"/>
    <property type="match status" value="1"/>
</dbReference>
<dbReference type="PRINTS" id="PR00080">
    <property type="entry name" value="SDRFAMILY"/>
</dbReference>
<dbReference type="Gene3D" id="3.40.50.720">
    <property type="entry name" value="NAD(P)-binding Rossmann-like Domain"/>
    <property type="match status" value="1"/>
</dbReference>
<keyword evidence="5" id="KW-1185">Reference proteome</keyword>
<proteinExistence type="inferred from homology"/>